<evidence type="ECO:0000313" key="1">
    <source>
        <dbReference type="EMBL" id="ETV94753.1"/>
    </source>
</evidence>
<protein>
    <submittedName>
        <fullName evidence="1">Uncharacterized protein</fullName>
    </submittedName>
</protein>
<sequence>MATVKFPSYADACRIKVDSANGDVPCKIWIENKVNKSQWSCVVTDTKDHAPKSASYVLPSTAEALVAVTTGGKVAKPATQGAAVDMTVGTKGHLELTLTMQAFAKLSAKYKFDLKPVEVSTTEKLEAKIRDLQDEVAALKESHDHAQFCTELVELRQNLRSRGYYSAGNMYKTTLKW</sequence>
<name>A0A024TL38_9STRA</name>
<dbReference type="EMBL" id="KI913984">
    <property type="protein sequence ID" value="ETV94753.1"/>
    <property type="molecule type" value="Genomic_DNA"/>
</dbReference>
<dbReference type="GeneID" id="20088765"/>
<reference evidence="1" key="1">
    <citation type="submission" date="2013-12" db="EMBL/GenBank/DDBJ databases">
        <title>The Genome Sequence of Aphanomyces invadans NJM9701.</title>
        <authorList>
            <consortium name="The Broad Institute Genomics Platform"/>
            <person name="Russ C."/>
            <person name="Tyler B."/>
            <person name="van West P."/>
            <person name="Dieguez-Uribeondo J."/>
            <person name="Young S.K."/>
            <person name="Zeng Q."/>
            <person name="Gargeya S."/>
            <person name="Fitzgerald M."/>
            <person name="Abouelleil A."/>
            <person name="Alvarado L."/>
            <person name="Chapman S.B."/>
            <person name="Gainer-Dewar J."/>
            <person name="Goldberg J."/>
            <person name="Griggs A."/>
            <person name="Gujja S."/>
            <person name="Hansen M."/>
            <person name="Howarth C."/>
            <person name="Imamovic A."/>
            <person name="Ireland A."/>
            <person name="Larimer J."/>
            <person name="McCowan C."/>
            <person name="Murphy C."/>
            <person name="Pearson M."/>
            <person name="Poon T.W."/>
            <person name="Priest M."/>
            <person name="Roberts A."/>
            <person name="Saif S."/>
            <person name="Shea T."/>
            <person name="Sykes S."/>
            <person name="Wortman J."/>
            <person name="Nusbaum C."/>
            <person name="Birren B."/>
        </authorList>
    </citation>
    <scope>NUCLEOTIDE SEQUENCE [LARGE SCALE GENOMIC DNA]</scope>
    <source>
        <strain evidence="1">NJM9701</strain>
    </source>
</reference>
<dbReference type="OrthoDB" id="79107at2759"/>
<gene>
    <name evidence="1" type="ORF">H310_11715</name>
</gene>
<dbReference type="AlphaFoldDB" id="A0A024TL38"/>
<proteinExistence type="predicted"/>
<accession>A0A024TL38</accession>
<organism evidence="1">
    <name type="scientific">Aphanomyces invadans</name>
    <dbReference type="NCBI Taxonomy" id="157072"/>
    <lineage>
        <taxon>Eukaryota</taxon>
        <taxon>Sar</taxon>
        <taxon>Stramenopiles</taxon>
        <taxon>Oomycota</taxon>
        <taxon>Saprolegniomycetes</taxon>
        <taxon>Saprolegniales</taxon>
        <taxon>Verrucalvaceae</taxon>
        <taxon>Aphanomyces</taxon>
    </lineage>
</organism>
<dbReference type="VEuPathDB" id="FungiDB:H310_11715"/>
<dbReference type="RefSeq" id="XP_008876698.1">
    <property type="nucleotide sequence ID" value="XM_008878476.1"/>
</dbReference>